<evidence type="ECO:0000256" key="4">
    <source>
        <dbReference type="ARBA" id="ARBA00022536"/>
    </source>
</evidence>
<evidence type="ECO:0000256" key="11">
    <source>
        <dbReference type="ARBA" id="ARBA00023136"/>
    </source>
</evidence>
<feature type="transmembrane region" description="Helical" evidence="19">
    <location>
        <begin position="617"/>
        <end position="640"/>
    </location>
</feature>
<gene>
    <name evidence="23" type="primary">Adgre3</name>
</gene>
<keyword evidence="14" id="KW-0325">Glycoprotein</keyword>
<dbReference type="AlphaFoldDB" id="A0A8B7UJ52"/>
<dbReference type="PRINTS" id="PR01128">
    <property type="entry name" value="EMR1HORMONER"/>
</dbReference>
<dbReference type="CDD" id="cd00054">
    <property type="entry name" value="EGF_CA"/>
    <property type="match status" value="1"/>
</dbReference>
<dbReference type="InterPro" id="IPR018097">
    <property type="entry name" value="EGF_Ca-bd_CS"/>
</dbReference>
<organism evidence="23">
    <name type="scientific">Castor canadensis</name>
    <name type="common">American beaver</name>
    <dbReference type="NCBI Taxonomy" id="51338"/>
    <lineage>
        <taxon>Eukaryota</taxon>
        <taxon>Metazoa</taxon>
        <taxon>Chordata</taxon>
        <taxon>Craniata</taxon>
        <taxon>Vertebrata</taxon>
        <taxon>Euteleostomi</taxon>
        <taxon>Mammalia</taxon>
        <taxon>Eutheria</taxon>
        <taxon>Euarchontoglires</taxon>
        <taxon>Glires</taxon>
        <taxon>Rodentia</taxon>
        <taxon>Castorimorpha</taxon>
        <taxon>Castoridae</taxon>
        <taxon>Castor</taxon>
    </lineage>
</organism>
<feature type="transmembrane region" description="Helical" evidence="19">
    <location>
        <begin position="505"/>
        <end position="523"/>
    </location>
</feature>
<feature type="transmembrane region" description="Helical" evidence="19">
    <location>
        <begin position="393"/>
        <end position="418"/>
    </location>
</feature>
<comment type="similarity">
    <text evidence="2">Belongs to the G-protein coupled receptor 2 family. Adhesion G-protein coupled receptor (ADGR) subfamily.</text>
</comment>
<evidence type="ECO:0000256" key="14">
    <source>
        <dbReference type="ARBA" id="ARBA00023180"/>
    </source>
</evidence>
<feature type="transmembrane region" description="Helical" evidence="19">
    <location>
        <begin position="589"/>
        <end position="611"/>
    </location>
</feature>
<evidence type="ECO:0000256" key="1">
    <source>
        <dbReference type="ARBA" id="ARBA00004651"/>
    </source>
</evidence>
<feature type="transmembrane region" description="Helical" evidence="19">
    <location>
        <begin position="543"/>
        <end position="569"/>
    </location>
</feature>
<dbReference type="FunFam" id="2.10.25.10:FF:000177">
    <property type="entry name" value="Adhesion G protein-coupled receptor E2"/>
    <property type="match status" value="1"/>
</dbReference>
<dbReference type="InterPro" id="IPR046338">
    <property type="entry name" value="GAIN_dom_sf"/>
</dbReference>
<evidence type="ECO:0000256" key="7">
    <source>
        <dbReference type="ARBA" id="ARBA00022737"/>
    </source>
</evidence>
<evidence type="ECO:0000256" key="12">
    <source>
        <dbReference type="ARBA" id="ARBA00023157"/>
    </source>
</evidence>
<keyword evidence="3" id="KW-1003">Cell membrane</keyword>
<dbReference type="InterPro" id="IPR001740">
    <property type="entry name" value="GPCR_2_EMR1-like_rcpt"/>
</dbReference>
<evidence type="ECO:0000256" key="3">
    <source>
        <dbReference type="ARBA" id="ARBA00022475"/>
    </source>
</evidence>
<dbReference type="KEGG" id="ccan:109686638"/>
<evidence type="ECO:0000256" key="2">
    <source>
        <dbReference type="ARBA" id="ARBA00007343"/>
    </source>
</evidence>
<feature type="domain" description="GAIN-B" evidence="21">
    <location>
        <begin position="208"/>
        <end position="390"/>
    </location>
</feature>
<keyword evidence="4 17" id="KW-0245">EGF-like domain</keyword>
<dbReference type="InterPro" id="IPR000203">
    <property type="entry name" value="GPS"/>
</dbReference>
<dbReference type="Pfam" id="PF01825">
    <property type="entry name" value="GPS"/>
    <property type="match status" value="1"/>
</dbReference>
<dbReference type="PROSITE" id="PS50261">
    <property type="entry name" value="G_PROTEIN_RECEP_F2_4"/>
    <property type="match status" value="1"/>
</dbReference>
<dbReference type="RefSeq" id="XP_020019646.1">
    <property type="nucleotide sequence ID" value="XM_020164057.1"/>
</dbReference>
<dbReference type="PROSITE" id="PS50221">
    <property type="entry name" value="GAIN_B"/>
    <property type="match status" value="1"/>
</dbReference>
<feature type="domain" description="EGF-like" evidence="20">
    <location>
        <begin position="85"/>
        <end position="124"/>
    </location>
</feature>
<evidence type="ECO:0000256" key="8">
    <source>
        <dbReference type="ARBA" id="ARBA00022837"/>
    </source>
</evidence>
<dbReference type="SMART" id="SM00181">
    <property type="entry name" value="EGF"/>
    <property type="match status" value="2"/>
</dbReference>
<evidence type="ECO:0000256" key="6">
    <source>
        <dbReference type="ARBA" id="ARBA00022729"/>
    </source>
</evidence>
<dbReference type="OrthoDB" id="1100386at2759"/>
<evidence type="ECO:0000256" key="18">
    <source>
        <dbReference type="SAM" id="MobiDB-lite"/>
    </source>
</evidence>
<evidence type="ECO:0000256" key="17">
    <source>
        <dbReference type="PROSITE-ProRule" id="PRU00076"/>
    </source>
</evidence>
<dbReference type="FunFam" id="1.20.1070.10:FF:000054">
    <property type="entry name" value="Adhesion G protein-coupled receptor E3"/>
    <property type="match status" value="1"/>
</dbReference>
<dbReference type="Gene3D" id="2.60.220.50">
    <property type="match status" value="1"/>
</dbReference>
<comment type="caution">
    <text evidence="17">Lacks conserved residue(s) required for the propagation of feature annotation.</text>
</comment>
<evidence type="ECO:0000256" key="9">
    <source>
        <dbReference type="ARBA" id="ARBA00022989"/>
    </source>
</evidence>
<evidence type="ECO:0000256" key="5">
    <source>
        <dbReference type="ARBA" id="ARBA00022692"/>
    </source>
</evidence>
<keyword evidence="12" id="KW-1015">Disulfide bond</keyword>
<dbReference type="GO" id="GO:0007166">
    <property type="term" value="P:cell surface receptor signaling pathway"/>
    <property type="evidence" value="ECO:0007669"/>
    <property type="project" value="InterPro"/>
</dbReference>
<dbReference type="GO" id="GO:0005886">
    <property type="term" value="C:plasma membrane"/>
    <property type="evidence" value="ECO:0007669"/>
    <property type="project" value="UniProtKB-SubCell"/>
</dbReference>
<dbReference type="InterPro" id="IPR000152">
    <property type="entry name" value="EGF-type_Asp/Asn_hydroxyl_site"/>
</dbReference>
<evidence type="ECO:0000259" key="20">
    <source>
        <dbReference type="PROSITE" id="PS50026"/>
    </source>
</evidence>
<dbReference type="InterPro" id="IPR049883">
    <property type="entry name" value="NOTCH1_EGF-like"/>
</dbReference>
<proteinExistence type="inferred from homology"/>
<evidence type="ECO:0000313" key="23">
    <source>
        <dbReference type="RefSeq" id="XP_020019646.1"/>
    </source>
</evidence>
<keyword evidence="8" id="KW-0106">Calcium</keyword>
<evidence type="ECO:0000256" key="10">
    <source>
        <dbReference type="ARBA" id="ARBA00023040"/>
    </source>
</evidence>
<dbReference type="PANTHER" id="PTHR12011:SF455">
    <property type="entry name" value="ADHESION G PROTEIN-COUPLED RECEPTOR E3"/>
    <property type="match status" value="1"/>
</dbReference>
<protein>
    <submittedName>
        <fullName evidence="23">Adhesion G protein-coupled receptor E3</fullName>
    </submittedName>
</protein>
<evidence type="ECO:0000256" key="19">
    <source>
        <dbReference type="SAM" id="Phobius"/>
    </source>
</evidence>
<evidence type="ECO:0000259" key="21">
    <source>
        <dbReference type="PROSITE" id="PS50221"/>
    </source>
</evidence>
<keyword evidence="11 19" id="KW-0472">Membrane</keyword>
<evidence type="ECO:0000259" key="22">
    <source>
        <dbReference type="PROSITE" id="PS50261"/>
    </source>
</evidence>
<keyword evidence="9 19" id="KW-1133">Transmembrane helix</keyword>
<feature type="transmembrane region" description="Helical" evidence="19">
    <location>
        <begin position="430"/>
        <end position="449"/>
    </location>
</feature>
<dbReference type="PROSITE" id="PS00010">
    <property type="entry name" value="ASX_HYDROXYL"/>
    <property type="match status" value="1"/>
</dbReference>
<evidence type="ECO:0000256" key="16">
    <source>
        <dbReference type="ARBA" id="ARBA00062198"/>
    </source>
</evidence>
<dbReference type="PROSITE" id="PS00650">
    <property type="entry name" value="G_PROTEIN_RECEP_F2_2"/>
    <property type="match status" value="1"/>
</dbReference>
<dbReference type="SMART" id="SM00179">
    <property type="entry name" value="EGF_CA"/>
    <property type="match status" value="1"/>
</dbReference>
<dbReference type="PRINTS" id="PR00249">
    <property type="entry name" value="GPCRSECRETIN"/>
</dbReference>
<evidence type="ECO:0000256" key="13">
    <source>
        <dbReference type="ARBA" id="ARBA00023170"/>
    </source>
</evidence>
<dbReference type="CTD" id="84658"/>
<dbReference type="GO" id="GO:0007189">
    <property type="term" value="P:adenylate cyclase-activating G protein-coupled receptor signaling pathway"/>
    <property type="evidence" value="ECO:0007669"/>
    <property type="project" value="TreeGrafter"/>
</dbReference>
<keyword evidence="10" id="KW-0297">G-protein coupled receptor</keyword>
<comment type="subunit">
    <text evidence="16">Forms a heterodimer, consisting of a large extracellular region (alpha subunit) non-covalently linked to a seven-transmembrane moiety (beta subunit).</text>
</comment>
<dbReference type="PANTHER" id="PTHR12011">
    <property type="entry name" value="ADHESION G-PROTEIN COUPLED RECEPTOR"/>
    <property type="match status" value="1"/>
</dbReference>
<dbReference type="GO" id="GO:0005509">
    <property type="term" value="F:calcium ion binding"/>
    <property type="evidence" value="ECO:0007669"/>
    <property type="project" value="InterPro"/>
</dbReference>
<evidence type="ECO:0000256" key="15">
    <source>
        <dbReference type="ARBA" id="ARBA00023224"/>
    </source>
</evidence>
<feature type="transmembrane region" description="Helical" evidence="19">
    <location>
        <begin position="464"/>
        <end position="485"/>
    </location>
</feature>
<dbReference type="GO" id="GO:0004930">
    <property type="term" value="F:G protein-coupled receptor activity"/>
    <property type="evidence" value="ECO:0007669"/>
    <property type="project" value="UniProtKB-KW"/>
</dbReference>
<dbReference type="Gene3D" id="1.20.1070.10">
    <property type="entry name" value="Rhodopsin 7-helix transmembrane proteins"/>
    <property type="match status" value="1"/>
</dbReference>
<dbReference type="FunFam" id="2.60.220.50:FF:000022">
    <property type="entry name" value="Adhesion G protein-coupled receptor E3"/>
    <property type="match status" value="1"/>
</dbReference>
<keyword evidence="5 19" id="KW-0812">Transmembrane</keyword>
<dbReference type="InterPro" id="IPR000742">
    <property type="entry name" value="EGF"/>
</dbReference>
<feature type="region of interest" description="Disordered" evidence="18">
    <location>
        <begin position="659"/>
        <end position="681"/>
    </location>
</feature>
<name>A0A8B7UJ52_CASCN</name>
<keyword evidence="13 23" id="KW-0675">Receptor</keyword>
<accession>A0A8B7UJ52</accession>
<dbReference type="Pfam" id="PF00002">
    <property type="entry name" value="7tm_2"/>
    <property type="match status" value="1"/>
</dbReference>
<dbReference type="FunFam" id="2.10.25.10:FF:000038">
    <property type="entry name" value="Fibrillin 2"/>
    <property type="match status" value="1"/>
</dbReference>
<dbReference type="Gene3D" id="2.10.25.10">
    <property type="entry name" value="Laminin"/>
    <property type="match status" value="2"/>
</dbReference>
<dbReference type="InterPro" id="IPR001881">
    <property type="entry name" value="EGF-like_Ca-bd_dom"/>
</dbReference>
<keyword evidence="15" id="KW-0807">Transducer</keyword>
<dbReference type="InterPro" id="IPR017981">
    <property type="entry name" value="GPCR_2-like_7TM"/>
</dbReference>
<feature type="domain" description="G-protein coupled receptors family 2 profile 2" evidence="22">
    <location>
        <begin position="395"/>
        <end position="641"/>
    </location>
</feature>
<dbReference type="PROSITE" id="PS50026">
    <property type="entry name" value="EGF_3"/>
    <property type="match status" value="1"/>
</dbReference>
<comment type="subcellular location">
    <subcellularLocation>
        <location evidence="1">Cell membrane</location>
        <topology evidence="1">Multi-pass membrane protein</topology>
    </subcellularLocation>
</comment>
<dbReference type="InterPro" id="IPR000832">
    <property type="entry name" value="GPCR_2_secretin-like"/>
</dbReference>
<dbReference type="InterPro" id="IPR017983">
    <property type="entry name" value="GPCR_2_secretin-like_CS"/>
</dbReference>
<dbReference type="SMART" id="SM00303">
    <property type="entry name" value="GPS"/>
    <property type="match status" value="1"/>
</dbReference>
<keyword evidence="7" id="KW-0677">Repeat</keyword>
<keyword evidence="6" id="KW-0732">Signal</keyword>
<reference evidence="23" key="1">
    <citation type="submission" date="2025-08" db="UniProtKB">
        <authorList>
            <consortium name="RefSeq"/>
        </authorList>
    </citation>
    <scope>IDENTIFICATION</scope>
    <source>
        <tissue evidence="23">Leukocyte</tissue>
    </source>
</reference>
<dbReference type="SUPFAM" id="SSF57196">
    <property type="entry name" value="EGF/Laminin"/>
    <property type="match status" value="1"/>
</dbReference>
<dbReference type="InterPro" id="IPR057244">
    <property type="entry name" value="GAIN_B"/>
</dbReference>
<dbReference type="Pfam" id="PF07645">
    <property type="entry name" value="EGF_CA"/>
    <property type="match status" value="1"/>
</dbReference>
<dbReference type="PROSITE" id="PS01187">
    <property type="entry name" value="EGF_CA"/>
    <property type="match status" value="1"/>
</dbReference>
<sequence>MHPELASVTCSPGHLHQAMQGLLLLPGFCFLLNLPEAVFQYVSVNTCSCPLHASCIYGTACTCNPGFKSSSGQDIFTFPLETCADINECQPPISVYCGLNGECENTEGSFHCRCVSGYQLASGGVTFKNSTENTCQMTHFASFAESNSSTTTRGKEELQEVVNNIESLLTNKTLRETGNKGEIALAASALLQSTETMALEAALKAPELRLQKVQNSTVAITTHVLRNKCSEDRKLVTLTTQSNSVQLHCDDVTRDNPHGPSAIAFISYSSLGNILNETFFEMTERVPSYVVFQEEMDHKEPVYLNSQIVSAAIGPNRSSFPLQFVTLTLSHIKMKPRNKETLCVYWKVTGWGSHWSTDGCFLVSVNDSHTVCNTTHLSSFAVLMALTNQEEDLALTVITYVGLSLSLLCLLLAALTFLLCKAIQNTSTSLHLHLSICLFLAHLLFLTAIDRTEPKVLCAITAGALHYLYLASFTWMLLEGLHLFLTARNLTVVNYSSINKFMKWMMYPAGYGVPAVIVAISAASRPHLYGTPDRCWLQLDKGFIWGFLGPVCAIVCVNLVLFVSVLWILKRKLSSLNSDVSTIQNTRMLTFKATAQVFILGCTWCLGVLQVGPAAQIMAYLFTIINTLQGVFIFLVYCLLSQQVQKQYQKWFTDITKSKSESEAYTLSSKFGPDTKHSESK</sequence>